<proteinExistence type="predicted"/>
<evidence type="ECO:0000313" key="2">
    <source>
        <dbReference type="EMBL" id="RZU02775.1"/>
    </source>
</evidence>
<dbReference type="EMBL" id="SHKP01000004">
    <property type="protein sequence ID" value="RZU02775.1"/>
    <property type="molecule type" value="Genomic_DNA"/>
</dbReference>
<name>A0A4Q7W1Q6_9BURK</name>
<feature type="transmembrane region" description="Helical" evidence="1">
    <location>
        <begin position="93"/>
        <end position="113"/>
    </location>
</feature>
<dbReference type="OrthoDB" id="9997567at2"/>
<sequence>MNPSPVADPTAALLRDFDRRYLRWGLPLCLACLLAVAWLWSQPGKHNLGAPFWQAVQLLAAAAALLNLPSWWLQRRSLRAQLERAAPIGAWRFALRFWLINLALAVALSVLLWRPLLNLLFFFRLYPVAFWLLPWHAILGLMLGRWLQLQASPAPVPPAASR</sequence>
<keyword evidence="1" id="KW-0812">Transmembrane</keyword>
<keyword evidence="3" id="KW-1185">Reference proteome</keyword>
<keyword evidence="1" id="KW-0472">Membrane</keyword>
<feature type="transmembrane region" description="Helical" evidence="1">
    <location>
        <begin position="125"/>
        <end position="143"/>
    </location>
</feature>
<keyword evidence="1" id="KW-1133">Transmembrane helix</keyword>
<evidence type="ECO:0000313" key="3">
    <source>
        <dbReference type="Proteomes" id="UP000293671"/>
    </source>
</evidence>
<reference evidence="2 3" key="1">
    <citation type="submission" date="2019-02" db="EMBL/GenBank/DDBJ databases">
        <title>Genomic Encyclopedia of Type Strains, Phase IV (KMG-IV): sequencing the most valuable type-strain genomes for metagenomic binning, comparative biology and taxonomic classification.</title>
        <authorList>
            <person name="Goeker M."/>
        </authorList>
    </citation>
    <scope>NUCLEOTIDE SEQUENCE [LARGE SCALE GENOMIC DNA]</scope>
    <source>
        <strain evidence="2 3">DSM 19570</strain>
    </source>
</reference>
<dbReference type="RefSeq" id="WP_130430505.1">
    <property type="nucleotide sequence ID" value="NZ_SHKP01000004.1"/>
</dbReference>
<evidence type="ECO:0000256" key="1">
    <source>
        <dbReference type="SAM" id="Phobius"/>
    </source>
</evidence>
<organism evidence="2 3">
    <name type="scientific">Rivibacter subsaxonicus</name>
    <dbReference type="NCBI Taxonomy" id="457575"/>
    <lineage>
        <taxon>Bacteria</taxon>
        <taxon>Pseudomonadati</taxon>
        <taxon>Pseudomonadota</taxon>
        <taxon>Betaproteobacteria</taxon>
        <taxon>Burkholderiales</taxon>
        <taxon>Rivibacter</taxon>
    </lineage>
</organism>
<feature type="transmembrane region" description="Helical" evidence="1">
    <location>
        <begin position="21"/>
        <end position="40"/>
    </location>
</feature>
<dbReference type="Proteomes" id="UP000293671">
    <property type="component" value="Unassembled WGS sequence"/>
</dbReference>
<comment type="caution">
    <text evidence="2">The sequence shown here is derived from an EMBL/GenBank/DDBJ whole genome shotgun (WGS) entry which is preliminary data.</text>
</comment>
<feature type="transmembrane region" description="Helical" evidence="1">
    <location>
        <begin position="52"/>
        <end position="73"/>
    </location>
</feature>
<protein>
    <submittedName>
        <fullName evidence="2">Uncharacterized protein</fullName>
    </submittedName>
</protein>
<accession>A0A4Q7W1Q6</accession>
<gene>
    <name evidence="2" type="ORF">EV670_0804</name>
</gene>
<dbReference type="AlphaFoldDB" id="A0A4Q7W1Q6"/>